<name>A0A2A4AM07_9CORY</name>
<dbReference type="Proteomes" id="UP000218690">
    <property type="component" value="Unassembled WGS sequence"/>
</dbReference>
<sequence length="657" mass="69833">MRRPYFVADAASVTVLHSVASSAFGKYSLTVPDGVNIDDVYKLSAPGNELGYVAQLAPAGKRVGGFARRFVRADVSVRSIGESNDDTWAAASDVDTTLLEAASRVQGDFFLESDITLAGLGPWVPFEHFDVGDIADVEIWGRVVPLPVTRIEPIVSDHSIVDWRIHVGGQLVSDEEARLAENDVVRRAVVDSRRDLAGIAETASKAVETASTAVASANSANSKSDKALKAATDADGTIESKLAEYRRLVAKFDADVVVNSQAADDMRQAAESYASSVAAAKVDTERYASLVADSKLIQSAVESAAADARQASGEVSSLINAPDGEFRKGVAKFTEFQTMVNDKQSAWNQGIQKTLDAQSDVNAKQQQVNEVQADVNNKQQLVNQSQQQVNQTQSNINRQQGEINDALKQATTAATNAAADAVKTSNAVSAATRISNAQQDSAIKLAQNSAYLQRQTAVQVVMTRNGQIIPNDYIDGALSKERWGIGGTRLSKFTFTAKGDWAGSLAIQIITSSGDVDYKNYGVGPGARGASFSTEGPVDIEGLFISIQIYYGNSPRKFALVADSGRRLKIGSVIMAAFESPGGLYANLLEGDPVDWRSGGHVRFPGLAVKPDAAVYCLSADSQSVTRVEPGSVIPAGTSILAAQDPDGLKRVVEFST</sequence>
<comment type="caution">
    <text evidence="2">The sequence shown here is derived from an EMBL/GenBank/DDBJ whole genome shotgun (WGS) entry which is preliminary data.</text>
</comment>
<reference evidence="2 3" key="1">
    <citation type="submission" date="2017-09" db="EMBL/GenBank/DDBJ databases">
        <title>Draft Genome Sequence of Corynebacterium accolens AH4003.</title>
        <authorList>
            <person name="Chen Y."/>
            <person name="Oosthuysen W.F."/>
            <person name="Kelley S."/>
            <person name="Horswill A."/>
        </authorList>
    </citation>
    <scope>NUCLEOTIDE SEQUENCE [LARGE SCALE GENOMIC DNA]</scope>
    <source>
        <strain evidence="2 3">AH4003</strain>
    </source>
</reference>
<proteinExistence type="predicted"/>
<keyword evidence="1" id="KW-0175">Coiled coil</keyword>
<organism evidence="2 3">
    <name type="scientific">Corynebacterium accolens</name>
    <dbReference type="NCBI Taxonomy" id="38284"/>
    <lineage>
        <taxon>Bacteria</taxon>
        <taxon>Bacillati</taxon>
        <taxon>Actinomycetota</taxon>
        <taxon>Actinomycetes</taxon>
        <taxon>Mycobacteriales</taxon>
        <taxon>Corynebacteriaceae</taxon>
        <taxon>Corynebacterium</taxon>
    </lineage>
</organism>
<evidence type="ECO:0000256" key="1">
    <source>
        <dbReference type="SAM" id="Coils"/>
    </source>
</evidence>
<protein>
    <recommendedName>
        <fullName evidence="4">Immunity-specific protein beta371</fullName>
    </recommendedName>
</protein>
<gene>
    <name evidence="2" type="ORF">COM45_04955</name>
</gene>
<dbReference type="AlphaFoldDB" id="A0A2A4AM07"/>
<evidence type="ECO:0008006" key="4">
    <source>
        <dbReference type="Google" id="ProtNLM"/>
    </source>
</evidence>
<dbReference type="EMBL" id="NWBP01000016">
    <property type="protein sequence ID" value="PCC83148.1"/>
    <property type="molecule type" value="Genomic_DNA"/>
</dbReference>
<accession>A0A2A4AM07</accession>
<evidence type="ECO:0000313" key="2">
    <source>
        <dbReference type="EMBL" id="PCC83148.1"/>
    </source>
</evidence>
<evidence type="ECO:0000313" key="3">
    <source>
        <dbReference type="Proteomes" id="UP000218690"/>
    </source>
</evidence>
<feature type="coiled-coil region" evidence="1">
    <location>
        <begin position="361"/>
        <end position="409"/>
    </location>
</feature>